<comment type="caution">
    <text evidence="2">The sequence shown here is derived from an EMBL/GenBank/DDBJ whole genome shotgun (WGS) entry which is preliminary data.</text>
</comment>
<dbReference type="Proteomes" id="UP000317303">
    <property type="component" value="Unassembled WGS sequence"/>
</dbReference>
<reference evidence="2 3" key="1">
    <citation type="submission" date="2019-07" db="EMBL/GenBank/DDBJ databases">
        <title>R&amp;d 2014.</title>
        <authorList>
            <person name="Klenk H.-P."/>
        </authorList>
    </citation>
    <scope>NUCLEOTIDE SEQUENCE [LARGE SCALE GENOMIC DNA]</scope>
    <source>
        <strain evidence="2 3">DSM 43194</strain>
    </source>
</reference>
<dbReference type="OrthoDB" id="3692183at2"/>
<dbReference type="EMBL" id="VLJV01000001">
    <property type="protein sequence ID" value="TWH21130.1"/>
    <property type="molecule type" value="Genomic_DNA"/>
</dbReference>
<gene>
    <name evidence="2" type="ORF">JD82_02984</name>
</gene>
<keyword evidence="1" id="KW-1133">Transmembrane helix</keyword>
<name>A0A660CC19_9PSEU</name>
<dbReference type="AlphaFoldDB" id="A0A660CC19"/>
<keyword evidence="3" id="KW-1185">Reference proteome</keyword>
<proteinExistence type="predicted"/>
<protein>
    <submittedName>
        <fullName evidence="2">Uncharacterized protein</fullName>
    </submittedName>
</protein>
<dbReference type="RefSeq" id="WP_030532240.1">
    <property type="nucleotide sequence ID" value="NZ_JOIJ01000007.1"/>
</dbReference>
<feature type="transmembrane region" description="Helical" evidence="1">
    <location>
        <begin position="246"/>
        <end position="268"/>
    </location>
</feature>
<feature type="transmembrane region" description="Helical" evidence="1">
    <location>
        <begin position="6"/>
        <end position="31"/>
    </location>
</feature>
<keyword evidence="1" id="KW-0812">Transmembrane</keyword>
<accession>A0A660CC19</accession>
<organism evidence="2 3">
    <name type="scientific">Prauserella rugosa</name>
    <dbReference type="NCBI Taxonomy" id="43354"/>
    <lineage>
        <taxon>Bacteria</taxon>
        <taxon>Bacillati</taxon>
        <taxon>Actinomycetota</taxon>
        <taxon>Actinomycetes</taxon>
        <taxon>Pseudonocardiales</taxon>
        <taxon>Pseudonocardiaceae</taxon>
        <taxon>Prauserella</taxon>
    </lineage>
</organism>
<sequence>MSDPLHTATLVAAISAFVVFMFAGFPAFLGLRNGYAGPRHRRPAQDAALREMVRGHSGATLPIDWMQFPDLHKHHIEDIAAESGWRYAGEDFTAKEWWLLFNRAPNTPYEGPAERLTRELATAEGDTYTINALRYAALGKDGFNRVLSDAGWHPNRLWLRDALPITRAVELTEMPHNPAVTARAQQFANEHGYNPLDPERLMRLRDREAHWRTKNVGCWGTLLVVVCLVVGPLIIALGISDLARDSAQVITLCVGGGVTAIALAFLGYERWFTVQERKDIGDHRAILKELTKLHKETRPGSTGTP</sequence>
<evidence type="ECO:0000313" key="3">
    <source>
        <dbReference type="Proteomes" id="UP000317303"/>
    </source>
</evidence>
<feature type="transmembrane region" description="Helical" evidence="1">
    <location>
        <begin position="216"/>
        <end position="240"/>
    </location>
</feature>
<evidence type="ECO:0000256" key="1">
    <source>
        <dbReference type="SAM" id="Phobius"/>
    </source>
</evidence>
<keyword evidence="1" id="KW-0472">Membrane</keyword>
<evidence type="ECO:0000313" key="2">
    <source>
        <dbReference type="EMBL" id="TWH21130.1"/>
    </source>
</evidence>